<gene>
    <name evidence="8" type="ORF">A2Z00_01515</name>
</gene>
<keyword evidence="5" id="KW-0175">Coiled coil</keyword>
<dbReference type="Pfam" id="PF06305">
    <property type="entry name" value="LapA_dom"/>
    <property type="match status" value="1"/>
</dbReference>
<evidence type="ECO:0000256" key="5">
    <source>
        <dbReference type="SAM" id="Coils"/>
    </source>
</evidence>
<evidence type="ECO:0000256" key="1">
    <source>
        <dbReference type="ARBA" id="ARBA00022475"/>
    </source>
</evidence>
<protein>
    <recommendedName>
        <fullName evidence="7">Lipopolysaccharide assembly protein A domain-containing protein</fullName>
    </recommendedName>
</protein>
<reference evidence="8 9" key="1">
    <citation type="journal article" date="2016" name="Nat. Commun.">
        <title>Thousands of microbial genomes shed light on interconnected biogeochemical processes in an aquifer system.</title>
        <authorList>
            <person name="Anantharaman K."/>
            <person name="Brown C.T."/>
            <person name="Hug L.A."/>
            <person name="Sharon I."/>
            <person name="Castelle C.J."/>
            <person name="Probst A.J."/>
            <person name="Thomas B.C."/>
            <person name="Singh A."/>
            <person name="Wilkins M.J."/>
            <person name="Karaoz U."/>
            <person name="Brodie E.L."/>
            <person name="Williams K.H."/>
            <person name="Hubbard S.S."/>
            <person name="Banfield J.F."/>
        </authorList>
    </citation>
    <scope>NUCLEOTIDE SEQUENCE [LARGE SCALE GENOMIC DNA]</scope>
</reference>
<organism evidence="8 9">
    <name type="scientific">Candidatus Gottesmanbacteria bacterium RBG_13_45_10</name>
    <dbReference type="NCBI Taxonomy" id="1798370"/>
    <lineage>
        <taxon>Bacteria</taxon>
        <taxon>Candidatus Gottesmaniibacteriota</taxon>
    </lineage>
</organism>
<keyword evidence="1" id="KW-1003">Cell membrane</keyword>
<dbReference type="InterPro" id="IPR010445">
    <property type="entry name" value="LapA_dom"/>
</dbReference>
<evidence type="ECO:0000256" key="3">
    <source>
        <dbReference type="ARBA" id="ARBA00022989"/>
    </source>
</evidence>
<accession>A0A1F5ZH47</accession>
<evidence type="ECO:0000313" key="8">
    <source>
        <dbReference type="EMBL" id="OGG11839.1"/>
    </source>
</evidence>
<feature type="domain" description="Lipopolysaccharide assembly protein A" evidence="7">
    <location>
        <begin position="21"/>
        <end position="83"/>
    </location>
</feature>
<feature type="coiled-coil region" evidence="5">
    <location>
        <begin position="76"/>
        <end position="103"/>
    </location>
</feature>
<dbReference type="EMBL" id="MFIZ01000013">
    <property type="protein sequence ID" value="OGG11839.1"/>
    <property type="molecule type" value="Genomic_DNA"/>
</dbReference>
<feature type="transmembrane region" description="Helical" evidence="6">
    <location>
        <begin position="39"/>
        <end position="60"/>
    </location>
</feature>
<comment type="caution">
    <text evidence="8">The sequence shown here is derived from an EMBL/GenBank/DDBJ whole genome shotgun (WGS) entry which is preliminary data.</text>
</comment>
<name>A0A1F5ZH47_9BACT</name>
<dbReference type="GO" id="GO:0005886">
    <property type="term" value="C:plasma membrane"/>
    <property type="evidence" value="ECO:0007669"/>
    <property type="project" value="InterPro"/>
</dbReference>
<evidence type="ECO:0000256" key="2">
    <source>
        <dbReference type="ARBA" id="ARBA00022692"/>
    </source>
</evidence>
<evidence type="ECO:0000256" key="4">
    <source>
        <dbReference type="ARBA" id="ARBA00023136"/>
    </source>
</evidence>
<evidence type="ECO:0000259" key="7">
    <source>
        <dbReference type="Pfam" id="PF06305"/>
    </source>
</evidence>
<dbReference type="AlphaFoldDB" id="A0A1F5ZH47"/>
<dbReference type="Proteomes" id="UP000177268">
    <property type="component" value="Unassembled WGS sequence"/>
</dbReference>
<sequence>MLALFLFIIFGVVFGYFATLNTSLVSVHFGSYILQNVPLYLLVLASLGVGVLFTTLFYFLKSLSGRFAMGRKVGELAKARKEIADLNKTVHKLELENTRLKAKTGEEAEDEESL</sequence>
<evidence type="ECO:0000256" key="6">
    <source>
        <dbReference type="SAM" id="Phobius"/>
    </source>
</evidence>
<keyword evidence="4 6" id="KW-0472">Membrane</keyword>
<proteinExistence type="predicted"/>
<keyword evidence="3 6" id="KW-1133">Transmembrane helix</keyword>
<keyword evidence="2 6" id="KW-0812">Transmembrane</keyword>
<evidence type="ECO:0000313" key="9">
    <source>
        <dbReference type="Proteomes" id="UP000177268"/>
    </source>
</evidence>